<feature type="domain" description="ATP-grasp" evidence="19">
    <location>
        <begin position="110"/>
        <end position="320"/>
    </location>
</feature>
<evidence type="ECO:0000313" key="20">
    <source>
        <dbReference type="EMBL" id="SEL32003.1"/>
    </source>
</evidence>
<dbReference type="InterPro" id="IPR011761">
    <property type="entry name" value="ATP-grasp"/>
</dbReference>
<evidence type="ECO:0000256" key="4">
    <source>
        <dbReference type="ARBA" id="ARBA00013255"/>
    </source>
</evidence>
<dbReference type="SUPFAM" id="SSF52440">
    <property type="entry name" value="PreATP-grasp domain"/>
    <property type="match status" value="1"/>
</dbReference>
<gene>
    <name evidence="17" type="primary">purD</name>
    <name evidence="20" type="ORF">SAMN05216387_10890</name>
</gene>
<dbReference type="GO" id="GO:0005524">
    <property type="term" value="F:ATP binding"/>
    <property type="evidence" value="ECO:0007669"/>
    <property type="project" value="UniProtKB-UniRule"/>
</dbReference>
<keyword evidence="10 18" id="KW-0067">ATP-binding</keyword>
<dbReference type="Pfam" id="PF02843">
    <property type="entry name" value="GARS_C"/>
    <property type="match status" value="1"/>
</dbReference>
<evidence type="ECO:0000256" key="12">
    <source>
        <dbReference type="ARBA" id="ARBA00023211"/>
    </source>
</evidence>
<evidence type="ECO:0000256" key="10">
    <source>
        <dbReference type="ARBA" id="ARBA00022840"/>
    </source>
</evidence>
<reference evidence="20 21" key="1">
    <citation type="submission" date="2016-10" db="EMBL/GenBank/DDBJ databases">
        <authorList>
            <person name="de Groot N.N."/>
        </authorList>
    </citation>
    <scope>NUCLEOTIDE SEQUENCE [LARGE SCALE GENOMIC DNA]</scope>
    <source>
        <strain evidence="20 21">Nv1</strain>
    </source>
</reference>
<dbReference type="Pfam" id="PF02844">
    <property type="entry name" value="GARS_N"/>
    <property type="match status" value="1"/>
</dbReference>
<evidence type="ECO:0000256" key="17">
    <source>
        <dbReference type="HAMAP-Rule" id="MF_00138"/>
    </source>
</evidence>
<sequence>MKLLVVGGGGREHALVWKLLQSSTITRPIQIFVAPGNAGTALEDGVENIALTAIPELLEFAKNEAVAFTIVGPEAPLVAGIVDAFRAEGLKIFGPTRQAAQLEASKDFSKAFMQRHGIPTAAYATFDSSAEAHQYLDEKGAPIVIKADGLAAGKGVVVAVTLEEAHAAVDAMLVSHQLGNAGARVVIEEFLEGEEVSFIVMADGRHVLPLATSQDHKRLKAGDNGPNTGGMGAYSPAPMITPALHARIMREVIDPAINGMEQEGENYTGFLYAGLMIAPDGGIKVLEFNCRMGDPETEVIMMRLKSCLVSLLEHALNGTLDKVEAEWDRRPALGVVMAAHGYPDSPKKGDVIRGLAELPSMPAKEKDYYVFHAGTTLDEENGKEIVTAGGRVLCVTVLGDSVKMAQRRAYEIAEQIHFDGCQMRRDIGYRAINNRK</sequence>
<dbReference type="SMART" id="SM01210">
    <property type="entry name" value="GARS_C"/>
    <property type="match status" value="1"/>
</dbReference>
<dbReference type="InterPro" id="IPR011054">
    <property type="entry name" value="Rudment_hybrid_motif"/>
</dbReference>
<comment type="similarity">
    <text evidence="13 17">Belongs to the GARS family.</text>
</comment>
<evidence type="ECO:0000256" key="9">
    <source>
        <dbReference type="ARBA" id="ARBA00022755"/>
    </source>
</evidence>
<evidence type="ECO:0000256" key="6">
    <source>
        <dbReference type="ARBA" id="ARBA00022598"/>
    </source>
</evidence>
<dbReference type="PANTHER" id="PTHR43472:SF1">
    <property type="entry name" value="PHOSPHORIBOSYLAMINE--GLYCINE LIGASE, CHLOROPLASTIC"/>
    <property type="match status" value="1"/>
</dbReference>
<accession>A0A1H7P8C4</accession>
<dbReference type="SUPFAM" id="SSF51246">
    <property type="entry name" value="Rudiment single hybrid motif"/>
    <property type="match status" value="1"/>
</dbReference>
<dbReference type="InterPro" id="IPR020560">
    <property type="entry name" value="PRibGlycinamide_synth_C-dom"/>
</dbReference>
<dbReference type="FunFam" id="3.90.600.10:FF:000001">
    <property type="entry name" value="Trifunctional purine biosynthetic protein adenosine-3"/>
    <property type="match status" value="1"/>
</dbReference>
<evidence type="ECO:0000256" key="5">
    <source>
        <dbReference type="ARBA" id="ARBA00020605"/>
    </source>
</evidence>
<dbReference type="GO" id="GO:0004637">
    <property type="term" value="F:phosphoribosylamine-glycine ligase activity"/>
    <property type="evidence" value="ECO:0007669"/>
    <property type="project" value="UniProtKB-UniRule"/>
</dbReference>
<dbReference type="InterPro" id="IPR000115">
    <property type="entry name" value="PRibGlycinamide_synth"/>
</dbReference>
<keyword evidence="9 17" id="KW-0658">Purine biosynthesis</keyword>
<comment type="cofactor">
    <cofactor evidence="2">
        <name>Mg(2+)</name>
        <dbReference type="ChEBI" id="CHEBI:18420"/>
    </cofactor>
</comment>
<dbReference type="Pfam" id="PF01071">
    <property type="entry name" value="GARS_A"/>
    <property type="match status" value="1"/>
</dbReference>
<evidence type="ECO:0000256" key="2">
    <source>
        <dbReference type="ARBA" id="ARBA00001946"/>
    </source>
</evidence>
<evidence type="ECO:0000256" key="13">
    <source>
        <dbReference type="ARBA" id="ARBA00038345"/>
    </source>
</evidence>
<comment type="cofactor">
    <cofactor evidence="1">
        <name>Mn(2+)</name>
        <dbReference type="ChEBI" id="CHEBI:29035"/>
    </cofactor>
</comment>
<dbReference type="FunFam" id="3.30.1490.20:FF:000006">
    <property type="entry name" value="phosphoribosylamine--glycine ligase, chloroplastic-like"/>
    <property type="match status" value="1"/>
</dbReference>
<keyword evidence="21" id="KW-1185">Reference proteome</keyword>
<proteinExistence type="inferred from homology"/>
<dbReference type="InterPro" id="IPR020561">
    <property type="entry name" value="PRibGlycinamid_synth_ATP-grasp"/>
</dbReference>
<dbReference type="SMART" id="SM01209">
    <property type="entry name" value="GARS_A"/>
    <property type="match status" value="1"/>
</dbReference>
<evidence type="ECO:0000256" key="16">
    <source>
        <dbReference type="ARBA" id="ARBA00079592"/>
    </source>
</evidence>
<dbReference type="Proteomes" id="UP000198620">
    <property type="component" value="Unassembled WGS sequence"/>
</dbReference>
<keyword evidence="12" id="KW-0464">Manganese</keyword>
<dbReference type="InterPro" id="IPR037123">
    <property type="entry name" value="PRibGlycinamide_synth_C_sf"/>
</dbReference>
<dbReference type="Gene3D" id="3.90.600.10">
    <property type="entry name" value="Phosphoribosylglycinamide synthetase, C-terminal domain"/>
    <property type="match status" value="1"/>
</dbReference>
<keyword evidence="11" id="KW-0460">Magnesium</keyword>
<dbReference type="HAMAP" id="MF_00138">
    <property type="entry name" value="GARS"/>
    <property type="match status" value="1"/>
</dbReference>
<dbReference type="GO" id="GO:0006189">
    <property type="term" value="P:'de novo' IMP biosynthetic process"/>
    <property type="evidence" value="ECO:0007669"/>
    <property type="project" value="UniProtKB-UniRule"/>
</dbReference>
<evidence type="ECO:0000256" key="3">
    <source>
        <dbReference type="ARBA" id="ARBA00005174"/>
    </source>
</evidence>
<dbReference type="InterPro" id="IPR020562">
    <property type="entry name" value="PRibGlycinamide_synth_N"/>
</dbReference>
<evidence type="ECO:0000256" key="11">
    <source>
        <dbReference type="ARBA" id="ARBA00022842"/>
    </source>
</evidence>
<dbReference type="SUPFAM" id="SSF56059">
    <property type="entry name" value="Glutathione synthetase ATP-binding domain-like"/>
    <property type="match status" value="1"/>
</dbReference>
<dbReference type="RefSeq" id="WP_090829004.1">
    <property type="nucleotide sequence ID" value="NZ_FOBH01000008.1"/>
</dbReference>
<evidence type="ECO:0000256" key="18">
    <source>
        <dbReference type="PROSITE-ProRule" id="PRU00409"/>
    </source>
</evidence>
<dbReference type="PROSITE" id="PS50975">
    <property type="entry name" value="ATP_GRASP"/>
    <property type="match status" value="1"/>
</dbReference>
<comment type="pathway">
    <text evidence="3 17">Purine metabolism; IMP biosynthesis via de novo pathway; N(1)-(5-phospho-D-ribosyl)glycinamide from 5-phospho-alpha-D-ribose 1-diphosphate: step 2/2.</text>
</comment>
<evidence type="ECO:0000256" key="15">
    <source>
        <dbReference type="ARBA" id="ARBA00042864"/>
    </source>
</evidence>
<keyword evidence="6 17" id="KW-0436">Ligase</keyword>
<evidence type="ECO:0000256" key="7">
    <source>
        <dbReference type="ARBA" id="ARBA00022723"/>
    </source>
</evidence>
<evidence type="ECO:0000313" key="21">
    <source>
        <dbReference type="Proteomes" id="UP000198620"/>
    </source>
</evidence>
<organism evidence="20 21">
    <name type="scientific">Nitrosovibrio tenuis</name>
    <dbReference type="NCBI Taxonomy" id="1233"/>
    <lineage>
        <taxon>Bacteria</taxon>
        <taxon>Pseudomonadati</taxon>
        <taxon>Pseudomonadota</taxon>
        <taxon>Betaproteobacteria</taxon>
        <taxon>Nitrosomonadales</taxon>
        <taxon>Nitrosomonadaceae</taxon>
        <taxon>Nitrosovibrio</taxon>
    </lineage>
</organism>
<keyword evidence="8 18" id="KW-0547">Nucleotide-binding</keyword>
<dbReference type="Gene3D" id="3.40.50.20">
    <property type="match status" value="1"/>
</dbReference>
<dbReference type="FunFam" id="3.40.50.20:FF:000006">
    <property type="entry name" value="Phosphoribosylamine--glycine ligase, chloroplastic"/>
    <property type="match status" value="1"/>
</dbReference>
<dbReference type="NCBIfam" id="TIGR00877">
    <property type="entry name" value="purD"/>
    <property type="match status" value="1"/>
</dbReference>
<protein>
    <recommendedName>
        <fullName evidence="5 17">Phosphoribosylamine--glycine ligase</fullName>
        <ecNumber evidence="4 17">6.3.4.13</ecNumber>
    </recommendedName>
    <alternativeName>
        <fullName evidence="16 17">GARS</fullName>
    </alternativeName>
    <alternativeName>
        <fullName evidence="14 17">Glycinamide ribonucleotide synthetase</fullName>
    </alternativeName>
    <alternativeName>
        <fullName evidence="15 17">Phosphoribosylglycinamide synthetase</fullName>
    </alternativeName>
</protein>
<keyword evidence="7" id="KW-0479">Metal-binding</keyword>
<dbReference type="EC" id="6.3.4.13" evidence="4 17"/>
<dbReference type="GO" id="GO:0009113">
    <property type="term" value="P:purine nucleobase biosynthetic process"/>
    <property type="evidence" value="ECO:0007669"/>
    <property type="project" value="InterPro"/>
</dbReference>
<dbReference type="OrthoDB" id="9807240at2"/>
<dbReference type="PANTHER" id="PTHR43472">
    <property type="entry name" value="PHOSPHORIBOSYLAMINE--GLYCINE LIGASE"/>
    <property type="match status" value="1"/>
</dbReference>
<evidence type="ECO:0000256" key="8">
    <source>
        <dbReference type="ARBA" id="ARBA00022741"/>
    </source>
</evidence>
<dbReference type="STRING" id="1233.SAMN05216387_10890"/>
<dbReference type="UniPathway" id="UPA00074">
    <property type="reaction ID" value="UER00125"/>
</dbReference>
<dbReference type="FunFam" id="3.30.470.20:FF:000031">
    <property type="entry name" value="Phosphoribosylamine--glycine ligase"/>
    <property type="match status" value="1"/>
</dbReference>
<dbReference type="GO" id="GO:0046872">
    <property type="term" value="F:metal ion binding"/>
    <property type="evidence" value="ECO:0007669"/>
    <property type="project" value="UniProtKB-KW"/>
</dbReference>
<evidence type="ECO:0000259" key="19">
    <source>
        <dbReference type="PROSITE" id="PS50975"/>
    </source>
</evidence>
<dbReference type="AlphaFoldDB" id="A0A1H7P8C4"/>
<evidence type="ECO:0000256" key="14">
    <source>
        <dbReference type="ARBA" id="ARBA00042242"/>
    </source>
</evidence>
<comment type="catalytic activity">
    <reaction evidence="17">
        <text>5-phospho-beta-D-ribosylamine + glycine + ATP = N(1)-(5-phospho-beta-D-ribosyl)glycinamide + ADP + phosphate + H(+)</text>
        <dbReference type="Rhea" id="RHEA:17453"/>
        <dbReference type="ChEBI" id="CHEBI:15378"/>
        <dbReference type="ChEBI" id="CHEBI:30616"/>
        <dbReference type="ChEBI" id="CHEBI:43474"/>
        <dbReference type="ChEBI" id="CHEBI:57305"/>
        <dbReference type="ChEBI" id="CHEBI:58681"/>
        <dbReference type="ChEBI" id="CHEBI:143788"/>
        <dbReference type="ChEBI" id="CHEBI:456216"/>
        <dbReference type="EC" id="6.3.4.13"/>
    </reaction>
</comment>
<name>A0A1H7P8C4_9PROT</name>
<dbReference type="InterPro" id="IPR013815">
    <property type="entry name" value="ATP_grasp_subdomain_1"/>
</dbReference>
<dbReference type="InterPro" id="IPR016185">
    <property type="entry name" value="PreATP-grasp_dom_sf"/>
</dbReference>
<dbReference type="Gene3D" id="3.30.1490.20">
    <property type="entry name" value="ATP-grasp fold, A domain"/>
    <property type="match status" value="1"/>
</dbReference>
<evidence type="ECO:0000256" key="1">
    <source>
        <dbReference type="ARBA" id="ARBA00001936"/>
    </source>
</evidence>
<dbReference type="Gene3D" id="3.30.470.20">
    <property type="entry name" value="ATP-grasp fold, B domain"/>
    <property type="match status" value="1"/>
</dbReference>
<dbReference type="EMBL" id="FOBH01000008">
    <property type="protein sequence ID" value="SEL32003.1"/>
    <property type="molecule type" value="Genomic_DNA"/>
</dbReference>